<dbReference type="InParanoid" id="W7X6G4"/>
<dbReference type="KEGG" id="tet:TTHERM_000899549"/>
<dbReference type="GeneID" id="24441048"/>
<keyword evidence="3" id="KW-1185">Reference proteome</keyword>
<feature type="region of interest" description="Disordered" evidence="1">
    <location>
        <begin position="157"/>
        <end position="213"/>
    </location>
</feature>
<gene>
    <name evidence="2" type="ORF">TTHERM_000899549</name>
</gene>
<dbReference type="EMBL" id="GG662601">
    <property type="protein sequence ID" value="EWS73002.1"/>
    <property type="molecule type" value="Genomic_DNA"/>
</dbReference>
<dbReference type="RefSeq" id="XP_012654470.1">
    <property type="nucleotide sequence ID" value="XM_012799016.1"/>
</dbReference>
<proteinExistence type="predicted"/>
<organism evidence="2 3">
    <name type="scientific">Tetrahymena thermophila (strain SB210)</name>
    <dbReference type="NCBI Taxonomy" id="312017"/>
    <lineage>
        <taxon>Eukaryota</taxon>
        <taxon>Sar</taxon>
        <taxon>Alveolata</taxon>
        <taxon>Ciliophora</taxon>
        <taxon>Intramacronucleata</taxon>
        <taxon>Oligohymenophorea</taxon>
        <taxon>Hymenostomatida</taxon>
        <taxon>Tetrahymenina</taxon>
        <taxon>Tetrahymenidae</taxon>
        <taxon>Tetrahymena</taxon>
    </lineage>
</organism>
<sequence length="308" mass="35792">MSVALMILKIKKQIFLSKQNQLLFYQLNSCDYKNKRLIEKQINKQVNIKRKEMSVIDSERDLLEVRAELKKFKRIEPKRILSILKSIKECESINKEWIRKTRITKTLVRISQFKYPNQDEPRILVGKLARNLLIKFRAFFPKLKSISQDQNAAASAPTAASTNAENSSVSNAQPQQQKAVKANVPVQQKTQSTEQAKPDTTAQNNNLPAYKNDRRNQGLQGILKYFQKGFEESKMNETTKICVEIEKFFYSRNTTGDSFNENSYKEDVKKLCKQFIDKENSQKFKNSIYDEFQIKKVGSLDCIIEILK</sequence>
<evidence type="ECO:0000256" key="1">
    <source>
        <dbReference type="SAM" id="MobiDB-lite"/>
    </source>
</evidence>
<feature type="compositionally biased region" description="Polar residues" evidence="1">
    <location>
        <begin position="185"/>
        <end position="207"/>
    </location>
</feature>
<dbReference type="AlphaFoldDB" id="W7X6G4"/>
<reference evidence="3" key="1">
    <citation type="journal article" date="2006" name="PLoS Biol.">
        <title>Macronuclear genome sequence of the ciliate Tetrahymena thermophila, a model eukaryote.</title>
        <authorList>
            <person name="Eisen J.A."/>
            <person name="Coyne R.S."/>
            <person name="Wu M."/>
            <person name="Wu D."/>
            <person name="Thiagarajan M."/>
            <person name="Wortman J.R."/>
            <person name="Badger J.H."/>
            <person name="Ren Q."/>
            <person name="Amedeo P."/>
            <person name="Jones K.M."/>
            <person name="Tallon L.J."/>
            <person name="Delcher A.L."/>
            <person name="Salzberg S.L."/>
            <person name="Silva J.C."/>
            <person name="Haas B.J."/>
            <person name="Majoros W.H."/>
            <person name="Farzad M."/>
            <person name="Carlton J.M."/>
            <person name="Smith R.K. Jr."/>
            <person name="Garg J."/>
            <person name="Pearlman R.E."/>
            <person name="Karrer K.M."/>
            <person name="Sun L."/>
            <person name="Manning G."/>
            <person name="Elde N.C."/>
            <person name="Turkewitz A.P."/>
            <person name="Asai D.J."/>
            <person name="Wilkes D.E."/>
            <person name="Wang Y."/>
            <person name="Cai H."/>
            <person name="Collins K."/>
            <person name="Stewart B.A."/>
            <person name="Lee S.R."/>
            <person name="Wilamowska K."/>
            <person name="Weinberg Z."/>
            <person name="Ruzzo W.L."/>
            <person name="Wloga D."/>
            <person name="Gaertig J."/>
            <person name="Frankel J."/>
            <person name="Tsao C.-C."/>
            <person name="Gorovsky M.A."/>
            <person name="Keeling P.J."/>
            <person name="Waller R.F."/>
            <person name="Patron N.J."/>
            <person name="Cherry J.M."/>
            <person name="Stover N.A."/>
            <person name="Krieger C.J."/>
            <person name="del Toro C."/>
            <person name="Ryder H.F."/>
            <person name="Williamson S.C."/>
            <person name="Barbeau R.A."/>
            <person name="Hamilton E.P."/>
            <person name="Orias E."/>
        </authorList>
    </citation>
    <scope>NUCLEOTIDE SEQUENCE [LARGE SCALE GENOMIC DNA]</scope>
    <source>
        <strain evidence="3">SB210</strain>
    </source>
</reference>
<evidence type="ECO:0000313" key="2">
    <source>
        <dbReference type="EMBL" id="EWS73002.1"/>
    </source>
</evidence>
<feature type="compositionally biased region" description="Low complexity" evidence="1">
    <location>
        <begin position="157"/>
        <end position="172"/>
    </location>
</feature>
<accession>W7X6G4</accession>
<protein>
    <submittedName>
        <fullName evidence="2">Uncharacterized protein</fullName>
    </submittedName>
</protein>
<dbReference type="Proteomes" id="UP000009168">
    <property type="component" value="Unassembled WGS sequence"/>
</dbReference>
<evidence type="ECO:0000313" key="3">
    <source>
        <dbReference type="Proteomes" id="UP000009168"/>
    </source>
</evidence>
<name>W7X6G4_TETTS</name>